<protein>
    <submittedName>
        <fullName evidence="2">DNA glycosylase superfamily protein</fullName>
    </submittedName>
</protein>
<gene>
    <name evidence="2" type="ORF">Prudu_005876</name>
</gene>
<reference evidence="2" key="1">
    <citation type="journal article" date="2019" name="Science">
        <title>Mutation of a bHLH transcription factor allowed almond domestication.</title>
        <authorList>
            <person name="Sanchez-Perez R."/>
            <person name="Pavan S."/>
            <person name="Mazzeo R."/>
            <person name="Moldovan C."/>
            <person name="Aiese Cigliano R."/>
            <person name="Del Cueto J."/>
            <person name="Ricciardi F."/>
            <person name="Lotti C."/>
            <person name="Ricciardi L."/>
            <person name="Dicenta F."/>
            <person name="Lopez-Marques R.L."/>
            <person name="Lindberg Moller B."/>
        </authorList>
    </citation>
    <scope>NUCLEOTIDE SEQUENCE</scope>
</reference>
<organism evidence="2">
    <name type="scientific">Prunus dulcis</name>
    <name type="common">Almond</name>
    <name type="synonym">Amygdalus dulcis</name>
    <dbReference type="NCBI Taxonomy" id="3755"/>
    <lineage>
        <taxon>Eukaryota</taxon>
        <taxon>Viridiplantae</taxon>
        <taxon>Streptophyta</taxon>
        <taxon>Embryophyta</taxon>
        <taxon>Tracheophyta</taxon>
        <taxon>Spermatophyta</taxon>
        <taxon>Magnoliopsida</taxon>
        <taxon>eudicotyledons</taxon>
        <taxon>Gunneridae</taxon>
        <taxon>Pentapetalae</taxon>
        <taxon>rosids</taxon>
        <taxon>fabids</taxon>
        <taxon>Rosales</taxon>
        <taxon>Rosaceae</taxon>
        <taxon>Amygdaloideae</taxon>
        <taxon>Amygdaleae</taxon>
        <taxon>Prunus</taxon>
    </lineage>
</organism>
<feature type="compositionally biased region" description="Basic and acidic residues" evidence="1">
    <location>
        <begin position="410"/>
        <end position="420"/>
    </location>
</feature>
<evidence type="ECO:0000256" key="1">
    <source>
        <dbReference type="SAM" id="MobiDB-lite"/>
    </source>
</evidence>
<dbReference type="PANTHER" id="PTHR48449:SF1">
    <property type="entry name" value="DUF1985 DOMAIN-CONTAINING PROTEIN"/>
    <property type="match status" value="1"/>
</dbReference>
<name>A0A4Y1QYH3_PRUDU</name>
<dbReference type="EMBL" id="AP019298">
    <property type="protein sequence ID" value="BBG96916.1"/>
    <property type="molecule type" value="Genomic_DNA"/>
</dbReference>
<feature type="region of interest" description="Disordered" evidence="1">
    <location>
        <begin position="410"/>
        <end position="469"/>
    </location>
</feature>
<accession>A0A4Y1QYH3</accession>
<proteinExistence type="predicted"/>
<evidence type="ECO:0000313" key="2">
    <source>
        <dbReference type="EMBL" id="BBG96916.1"/>
    </source>
</evidence>
<sequence>MSQLGNNAHLLSLTRSHSSQNQTLHFVTTFGLRSPLSRLSMVHSPHLTPRMPQSLLPSLSISRNLFLHKINHYLKLLSEFYHLDLKWTSPIVHGFLLRKADPKTVSQVNGIKFIVGNKYLKLAEDLEEFVKYPWGAVSYAKTNASLLRALCADYQRVQVPKKAVKTKNLKRKRRQRQLVEQESTTSKIWAYEVFPALAALHLVVHEENAYIPRILHWRSNTSGCFHELMSQVFENHEIDVQLLRPTLFGDDVEEKTSTSATSVEEKDDDIDEIATLPSSSKGKAPSMSYALFKRDFQRTKDELANVASSNRALRNRVHALEEILEIEELKKRNGGLNEGGEGHEELGSPHMNEGGDNDMPLLHEYVSPPTAPAAMEAQVPGDGAEPFTAMVVEEAEMAASVAHIQVHEATKHAESEKLPTPEDVAGMPSGGPMNPPRIPKVSVASDEEGSASVEKQDVEGKGCRKKRPAQTLLSPFTDPLRKKRMTTVTDAATTPPCFDPTNPCPLKIAVQGPAKKRGSNKAAASNTVELPPSNLNHIHHYVHGTWQHGYGQAWTKVRKLVKYLHPISDTLARVLYETHFYEASEVQEVKQKRMKMSTFTPFTVCSIGDVPQQRDGQAFTSYGILTVKFIEYLSAGISLDKVDHLKIKYYLLKLAIEGLRGRHIYEVDVLDGLLQARNLEISTLKQSEKAFQPNSYKKDRKFPLLSAEKEELDKLRLSTKHKSSLFLQSSFLVRHSTKSRKMEVKQ</sequence>
<dbReference type="PANTHER" id="PTHR48449">
    <property type="entry name" value="DUF1985 DOMAIN-CONTAINING PROTEIN"/>
    <property type="match status" value="1"/>
</dbReference>
<dbReference type="AlphaFoldDB" id="A0A4Y1QYH3"/>